<gene>
    <name evidence="9" type="ORF">PILCRDRAFT_765396</name>
</gene>
<dbReference type="Pfam" id="PF15926">
    <property type="entry name" value="RNF220"/>
    <property type="match status" value="1"/>
</dbReference>
<feature type="region of interest" description="Disordered" evidence="7">
    <location>
        <begin position="265"/>
        <end position="290"/>
    </location>
</feature>
<evidence type="ECO:0000313" key="10">
    <source>
        <dbReference type="Proteomes" id="UP000054166"/>
    </source>
</evidence>
<dbReference type="EMBL" id="KN832972">
    <property type="protein sequence ID" value="KIM91216.1"/>
    <property type="molecule type" value="Genomic_DNA"/>
</dbReference>
<protein>
    <recommendedName>
        <fullName evidence="8">RING-type domain-containing protein</fullName>
    </recommendedName>
</protein>
<keyword evidence="2" id="KW-0227">DNA damage</keyword>
<proteinExistence type="predicted"/>
<evidence type="ECO:0000256" key="1">
    <source>
        <dbReference type="ARBA" id="ARBA00022723"/>
    </source>
</evidence>
<evidence type="ECO:0000313" key="9">
    <source>
        <dbReference type="EMBL" id="KIM91216.1"/>
    </source>
</evidence>
<keyword evidence="1" id="KW-0479">Metal-binding</keyword>
<dbReference type="OrthoDB" id="6270329at2759"/>
<dbReference type="PROSITE" id="PS50089">
    <property type="entry name" value="ZF_RING_2"/>
    <property type="match status" value="1"/>
</dbReference>
<organism evidence="9 10">
    <name type="scientific">Piloderma croceum (strain F 1598)</name>
    <dbReference type="NCBI Taxonomy" id="765440"/>
    <lineage>
        <taxon>Eukaryota</taxon>
        <taxon>Fungi</taxon>
        <taxon>Dikarya</taxon>
        <taxon>Basidiomycota</taxon>
        <taxon>Agaricomycotina</taxon>
        <taxon>Agaricomycetes</taxon>
        <taxon>Agaricomycetidae</taxon>
        <taxon>Atheliales</taxon>
        <taxon>Atheliaceae</taxon>
        <taxon>Piloderma</taxon>
    </lineage>
</organism>
<dbReference type="GO" id="GO:0008270">
    <property type="term" value="F:zinc ion binding"/>
    <property type="evidence" value="ECO:0007669"/>
    <property type="project" value="UniProtKB-KW"/>
</dbReference>
<reference evidence="10" key="2">
    <citation type="submission" date="2015-01" db="EMBL/GenBank/DDBJ databases">
        <title>Evolutionary Origins and Diversification of the Mycorrhizal Mutualists.</title>
        <authorList>
            <consortium name="DOE Joint Genome Institute"/>
            <consortium name="Mycorrhizal Genomics Consortium"/>
            <person name="Kohler A."/>
            <person name="Kuo A."/>
            <person name="Nagy L.G."/>
            <person name="Floudas D."/>
            <person name="Copeland A."/>
            <person name="Barry K.W."/>
            <person name="Cichocki N."/>
            <person name="Veneault-Fourrey C."/>
            <person name="LaButti K."/>
            <person name="Lindquist E.A."/>
            <person name="Lipzen A."/>
            <person name="Lundell T."/>
            <person name="Morin E."/>
            <person name="Murat C."/>
            <person name="Riley R."/>
            <person name="Ohm R."/>
            <person name="Sun H."/>
            <person name="Tunlid A."/>
            <person name="Henrissat B."/>
            <person name="Grigoriev I.V."/>
            <person name="Hibbett D.S."/>
            <person name="Martin F."/>
        </authorList>
    </citation>
    <scope>NUCLEOTIDE SEQUENCE [LARGE SCALE GENOMIC DNA]</scope>
    <source>
        <strain evidence="10">F 1598</strain>
    </source>
</reference>
<dbReference type="InterPro" id="IPR006642">
    <property type="entry name" value="Rad18_UBZ4"/>
</dbReference>
<evidence type="ECO:0000256" key="4">
    <source>
        <dbReference type="ARBA" id="ARBA00022833"/>
    </source>
</evidence>
<dbReference type="InterPro" id="IPR052443">
    <property type="entry name" value="E3_ubiq-ligase_RNF220-like"/>
</dbReference>
<dbReference type="GO" id="GO:0061630">
    <property type="term" value="F:ubiquitin protein ligase activity"/>
    <property type="evidence" value="ECO:0007669"/>
    <property type="project" value="TreeGrafter"/>
</dbReference>
<dbReference type="Gene3D" id="3.30.40.10">
    <property type="entry name" value="Zinc/RING finger domain, C3HC4 (zinc finger)"/>
    <property type="match status" value="1"/>
</dbReference>
<evidence type="ECO:0000256" key="5">
    <source>
        <dbReference type="ARBA" id="ARBA00023204"/>
    </source>
</evidence>
<dbReference type="PANTHER" id="PTHR13459">
    <property type="entry name" value="E3 UBIQUITIN-PROTEIN LIGASE RNF220 ISOFORM X1"/>
    <property type="match status" value="1"/>
</dbReference>
<sequence length="427" mass="46758">MVVRGSVKGKKRAREESPAAESSSSSLSVPIEKLTIKKPKRAETRPCPVCEELIPLRLLPVHLDLELQRVEEIVKAVGSYEVLHDEAVAGPSTRKSITALNPHPRTNPTDLTDTLEAASKTIQSIKMHRKKRHGKLREMTRDEEDGRQVRATWGAGVGDGIVCPVCGVDVRGDRDVVEAHVDSCLAHEGRRLEEERRVAEEDVDISIDGDGDGTRLRATDGANLRGLGFHTRDQNHQDVDDEVDVDGDDEAVYGDAQFTEGDILGHTEDADVQIDGDSTGTSDEDEDGNMQRKTLRDLVAEGKVVRRRSPAGADGVNAVKAKMEEVMGVGDADKMDIAVNSARRNGNSSALIQALENKIKQLESMRVSSSTSSLCRICLDPYTEPTVSTGCWHTCCRECWLRCLGSTQLCPICKRITAAGDLRRVYL</sequence>
<reference evidence="9 10" key="1">
    <citation type="submission" date="2014-04" db="EMBL/GenBank/DDBJ databases">
        <authorList>
            <consortium name="DOE Joint Genome Institute"/>
            <person name="Kuo A."/>
            <person name="Tarkka M."/>
            <person name="Buscot F."/>
            <person name="Kohler A."/>
            <person name="Nagy L.G."/>
            <person name="Floudas D."/>
            <person name="Copeland A."/>
            <person name="Barry K.W."/>
            <person name="Cichocki N."/>
            <person name="Veneault-Fourrey C."/>
            <person name="LaButti K."/>
            <person name="Lindquist E.A."/>
            <person name="Lipzen A."/>
            <person name="Lundell T."/>
            <person name="Morin E."/>
            <person name="Murat C."/>
            <person name="Sun H."/>
            <person name="Tunlid A."/>
            <person name="Henrissat B."/>
            <person name="Grigoriev I.V."/>
            <person name="Hibbett D.S."/>
            <person name="Martin F."/>
            <person name="Nordberg H.P."/>
            <person name="Cantor M.N."/>
            <person name="Hua S.X."/>
        </authorList>
    </citation>
    <scope>NUCLEOTIDE SEQUENCE [LARGE SCALE GENOMIC DNA]</scope>
    <source>
        <strain evidence="9 10">F 1598</strain>
    </source>
</reference>
<dbReference type="SMART" id="SM00734">
    <property type="entry name" value="ZnF_Rad18"/>
    <property type="match status" value="2"/>
</dbReference>
<keyword evidence="5" id="KW-0234">DNA repair</keyword>
<dbReference type="Proteomes" id="UP000054166">
    <property type="component" value="Unassembled WGS sequence"/>
</dbReference>
<dbReference type="InterPro" id="IPR013083">
    <property type="entry name" value="Znf_RING/FYVE/PHD"/>
</dbReference>
<evidence type="ECO:0000256" key="6">
    <source>
        <dbReference type="PROSITE-ProRule" id="PRU00175"/>
    </source>
</evidence>
<keyword evidence="10" id="KW-1185">Reference proteome</keyword>
<keyword evidence="4" id="KW-0862">Zinc</keyword>
<dbReference type="GO" id="GO:0016567">
    <property type="term" value="P:protein ubiquitination"/>
    <property type="evidence" value="ECO:0007669"/>
    <property type="project" value="TreeGrafter"/>
</dbReference>
<dbReference type="STRING" id="765440.A0A0C3GKT7"/>
<dbReference type="AlphaFoldDB" id="A0A0C3GKT7"/>
<dbReference type="PANTHER" id="PTHR13459:SF1">
    <property type="entry name" value="E3 UBIQUITIN-PROTEIN LIGASE RNF220 ISOFORM X1"/>
    <property type="match status" value="1"/>
</dbReference>
<evidence type="ECO:0000256" key="2">
    <source>
        <dbReference type="ARBA" id="ARBA00022763"/>
    </source>
</evidence>
<accession>A0A0C3GKT7</accession>
<evidence type="ECO:0000259" key="8">
    <source>
        <dbReference type="PROSITE" id="PS50089"/>
    </source>
</evidence>
<dbReference type="GO" id="GO:0006281">
    <property type="term" value="P:DNA repair"/>
    <property type="evidence" value="ECO:0007669"/>
    <property type="project" value="UniProtKB-KW"/>
</dbReference>
<feature type="domain" description="RING-type" evidence="8">
    <location>
        <begin position="375"/>
        <end position="414"/>
    </location>
</feature>
<evidence type="ECO:0000256" key="3">
    <source>
        <dbReference type="ARBA" id="ARBA00022771"/>
    </source>
</evidence>
<feature type="compositionally biased region" description="Low complexity" evidence="7">
    <location>
        <begin position="19"/>
        <end position="28"/>
    </location>
</feature>
<dbReference type="SUPFAM" id="SSF57850">
    <property type="entry name" value="RING/U-box"/>
    <property type="match status" value="1"/>
</dbReference>
<evidence type="ECO:0000256" key="7">
    <source>
        <dbReference type="SAM" id="MobiDB-lite"/>
    </source>
</evidence>
<dbReference type="InterPro" id="IPR031824">
    <property type="entry name" value="RNF220_mid"/>
</dbReference>
<name>A0A0C3GKT7_PILCF</name>
<keyword evidence="3 6" id="KW-0863">Zinc-finger</keyword>
<feature type="region of interest" description="Disordered" evidence="7">
    <location>
        <begin position="1"/>
        <end position="33"/>
    </location>
</feature>
<dbReference type="InterPro" id="IPR001841">
    <property type="entry name" value="Znf_RING"/>
</dbReference>
<dbReference type="GO" id="GO:0003677">
    <property type="term" value="F:DNA binding"/>
    <property type="evidence" value="ECO:0007669"/>
    <property type="project" value="InterPro"/>
</dbReference>
<dbReference type="Pfam" id="PF13923">
    <property type="entry name" value="zf-C3HC4_2"/>
    <property type="match status" value="1"/>
</dbReference>
<dbReference type="InParanoid" id="A0A0C3GKT7"/>
<dbReference type="HOGENOM" id="CLU_045004_0_0_1"/>